<keyword evidence="4" id="KW-1185">Reference proteome</keyword>
<sequence>MAAPALGQVTVRPQLQVTAQDLRQVSPRELRQRFPAQDQPVSRPYKLRPASSGSWLPKGGIKINQEALAVAQIAQKVKTQFAGKAVGWSVTVMAPGGATATAAGGSARRAPDPSPRAMSDQERITIASVSKTITAATLMRVMAQKNVTLDDKAYKYLPSDWTFDAKFKEVSIRQLLSHTSGIWDDNCGIGFDTLKACAAKAPNINKAYRYANTNYAFQRVMLVRMYGITASSGADYGEQYHLIVNRQTFNSAGMPFLTCKSPQPRPALSYKSSKDNGSGAYNADNFDFTTVLPGQDWGDMTAVCGSQGWNLNSRELAWFMHDLMLTEKILPQATVDQMRDGNLGMFYADYGGGLTAYYHGGYHPAGWNKGEINTLIITYSNGITIGAVINSRYNGDFGGELAAAVKAVMP</sequence>
<dbReference type="Proteomes" id="UP000575241">
    <property type="component" value="Unassembled WGS sequence"/>
</dbReference>
<accession>A0A7W7NU80</accession>
<feature type="region of interest" description="Disordered" evidence="1">
    <location>
        <begin position="99"/>
        <end position="120"/>
    </location>
</feature>
<comment type="caution">
    <text evidence="3">The sequence shown here is derived from an EMBL/GenBank/DDBJ whole genome shotgun (WGS) entry which is preliminary data.</text>
</comment>
<reference evidence="3 4" key="1">
    <citation type="submission" date="2020-08" db="EMBL/GenBank/DDBJ databases">
        <title>Functional genomics of gut bacteria from endangered species of beetles.</title>
        <authorList>
            <person name="Carlos-Shanley C."/>
        </authorList>
    </citation>
    <scope>NUCLEOTIDE SEQUENCE [LARGE SCALE GENOMIC DNA]</scope>
    <source>
        <strain evidence="3 4">S00224</strain>
    </source>
</reference>
<dbReference type="PANTHER" id="PTHR46825:SF9">
    <property type="entry name" value="BETA-LACTAMASE-RELATED DOMAIN-CONTAINING PROTEIN"/>
    <property type="match status" value="1"/>
</dbReference>
<evidence type="ECO:0000256" key="1">
    <source>
        <dbReference type="SAM" id="MobiDB-lite"/>
    </source>
</evidence>
<name>A0A7W7NU80_9SPHN</name>
<protein>
    <submittedName>
        <fullName evidence="3">CubicO group peptidase (Beta-lactamase class C family)</fullName>
    </submittedName>
</protein>
<dbReference type="RefSeq" id="WP_184168986.1">
    <property type="nucleotide sequence ID" value="NZ_JACHLN010000003.1"/>
</dbReference>
<feature type="domain" description="Beta-lactamase-related" evidence="2">
    <location>
        <begin position="79"/>
        <end position="404"/>
    </location>
</feature>
<evidence type="ECO:0000259" key="2">
    <source>
        <dbReference type="Pfam" id="PF00144"/>
    </source>
</evidence>
<evidence type="ECO:0000313" key="3">
    <source>
        <dbReference type="EMBL" id="MBB4840529.1"/>
    </source>
</evidence>
<feature type="compositionally biased region" description="Low complexity" evidence="1">
    <location>
        <begin position="99"/>
        <end position="108"/>
    </location>
</feature>
<dbReference type="SUPFAM" id="SSF56601">
    <property type="entry name" value="beta-lactamase/transpeptidase-like"/>
    <property type="match status" value="1"/>
</dbReference>
<gene>
    <name evidence="3" type="ORF">HNP52_003621</name>
</gene>
<evidence type="ECO:0000313" key="4">
    <source>
        <dbReference type="Proteomes" id="UP000575241"/>
    </source>
</evidence>
<dbReference type="InterPro" id="IPR050491">
    <property type="entry name" value="AmpC-like"/>
</dbReference>
<dbReference type="InterPro" id="IPR001466">
    <property type="entry name" value="Beta-lactam-related"/>
</dbReference>
<dbReference type="InterPro" id="IPR012338">
    <property type="entry name" value="Beta-lactam/transpept-like"/>
</dbReference>
<dbReference type="AlphaFoldDB" id="A0A7W7NU80"/>
<proteinExistence type="predicted"/>
<organism evidence="3 4">
    <name type="scientific">Sphingomonas kyeonggiensis</name>
    <dbReference type="NCBI Taxonomy" id="1268553"/>
    <lineage>
        <taxon>Bacteria</taxon>
        <taxon>Pseudomonadati</taxon>
        <taxon>Pseudomonadota</taxon>
        <taxon>Alphaproteobacteria</taxon>
        <taxon>Sphingomonadales</taxon>
        <taxon>Sphingomonadaceae</taxon>
        <taxon>Sphingomonas</taxon>
    </lineage>
</organism>
<dbReference type="Gene3D" id="3.40.710.10">
    <property type="entry name" value="DD-peptidase/beta-lactamase superfamily"/>
    <property type="match status" value="1"/>
</dbReference>
<dbReference type="EMBL" id="JACHLN010000003">
    <property type="protein sequence ID" value="MBB4840529.1"/>
    <property type="molecule type" value="Genomic_DNA"/>
</dbReference>
<dbReference type="PANTHER" id="PTHR46825">
    <property type="entry name" value="D-ALANYL-D-ALANINE-CARBOXYPEPTIDASE/ENDOPEPTIDASE AMPH"/>
    <property type="match status" value="1"/>
</dbReference>
<feature type="region of interest" description="Disordered" evidence="1">
    <location>
        <begin position="29"/>
        <end position="51"/>
    </location>
</feature>
<dbReference type="Pfam" id="PF00144">
    <property type="entry name" value="Beta-lactamase"/>
    <property type="match status" value="1"/>
</dbReference>